<protein>
    <submittedName>
        <fullName evidence="16">P/Homo B domain-containing protein</fullName>
    </submittedName>
</protein>
<keyword evidence="9" id="KW-0325">Glycoprotein</keyword>
<evidence type="ECO:0000256" key="5">
    <source>
        <dbReference type="ARBA" id="ARBA00022801"/>
    </source>
</evidence>
<dbReference type="SMART" id="SM00261">
    <property type="entry name" value="FU"/>
    <property type="match status" value="5"/>
</dbReference>
<comment type="similarity">
    <text evidence="1">Belongs to the peptidase S8 family. Furin subfamily.</text>
</comment>
<dbReference type="InterPro" id="IPR038466">
    <property type="entry name" value="S8_pro-domain_sf"/>
</dbReference>
<dbReference type="WBParaSite" id="maker-uti_cns_0049121-snap-gene-0.3-mRNA-1">
    <property type="protein sequence ID" value="maker-uti_cns_0049121-snap-gene-0.3-mRNA-1"/>
    <property type="gene ID" value="maker-uti_cns_0049121-snap-gene-0.3"/>
</dbReference>
<dbReference type="Gene3D" id="3.30.70.850">
    <property type="entry name" value="Peptidase S8, pro-domain"/>
    <property type="match status" value="1"/>
</dbReference>
<evidence type="ECO:0000259" key="14">
    <source>
        <dbReference type="PROSITE" id="PS51829"/>
    </source>
</evidence>
<evidence type="ECO:0000256" key="3">
    <source>
        <dbReference type="ARBA" id="ARBA00022685"/>
    </source>
</evidence>
<feature type="transmembrane region" description="Helical" evidence="13">
    <location>
        <begin position="1366"/>
        <end position="1388"/>
    </location>
</feature>
<dbReference type="InterPro" id="IPR023827">
    <property type="entry name" value="Peptidase_S8_Asp-AS"/>
</dbReference>
<reference evidence="16" key="1">
    <citation type="submission" date="2016-11" db="UniProtKB">
        <authorList>
            <consortium name="WormBaseParasite"/>
        </authorList>
    </citation>
    <scope>IDENTIFICATION</scope>
</reference>
<evidence type="ECO:0000256" key="12">
    <source>
        <dbReference type="SAM" id="MobiDB-lite"/>
    </source>
</evidence>
<feature type="compositionally biased region" description="Polar residues" evidence="12">
    <location>
        <begin position="316"/>
        <end position="326"/>
    </location>
</feature>
<dbReference type="InterPro" id="IPR015500">
    <property type="entry name" value="Peptidase_S8_subtilisin-rel"/>
</dbReference>
<dbReference type="InterPro" id="IPR002884">
    <property type="entry name" value="P_dom"/>
</dbReference>
<keyword evidence="13" id="KW-0472">Membrane</keyword>
<keyword evidence="4" id="KW-0732">Signal</keyword>
<dbReference type="CDD" id="cd04059">
    <property type="entry name" value="Peptidases_S8_Protein_convertases_Kexins_Furin-like"/>
    <property type="match status" value="1"/>
</dbReference>
<keyword evidence="13" id="KW-0812">Transmembrane</keyword>
<accession>A0A1I8JMX3</accession>
<dbReference type="PROSITE" id="PS00137">
    <property type="entry name" value="SUBTILASE_HIS"/>
    <property type="match status" value="1"/>
</dbReference>
<keyword evidence="13" id="KW-1133">Transmembrane helix</keyword>
<dbReference type="InterPro" id="IPR008979">
    <property type="entry name" value="Galactose-bd-like_sf"/>
</dbReference>
<keyword evidence="15" id="KW-1185">Reference proteome</keyword>
<evidence type="ECO:0000256" key="9">
    <source>
        <dbReference type="ARBA" id="ARBA00023180"/>
    </source>
</evidence>
<dbReference type="PRINTS" id="PR00723">
    <property type="entry name" value="SUBTILISIN"/>
</dbReference>
<dbReference type="FunFam" id="3.40.50.200:FF:000001">
    <property type="entry name" value="Furin 2, isoform B"/>
    <property type="match status" value="1"/>
</dbReference>
<dbReference type="InterPro" id="IPR006212">
    <property type="entry name" value="Furin_repeat"/>
</dbReference>
<sequence length="1444" mass="153152">YYRACYLDKDGCSSLTALPNYGDCSCSFRLEKSLEHTDWNAVLKQLKVGRPFTAAFEREVTQSSADSQSAVHSAADNATTGGQDAGPLGGSTRMVVAAELHRPAGHAQYGATVTNTGAPDGRIVNKEDQRGGSSAARRGGAGGSQSAVKMLSSVPGHLRTAVAVEDAGVGDGRLGCGWPGSRWRRRRRQPRVDGVRVLHPRPPALHCGRANQQVGGLFQRRLLAVTGSDRDWPMVILVRSVHSTSATSESHQTPLNIGDERESPNAPQHRRRARVTKRPSTSATSESRQTPLNIGNERESPNASQHRQRARVAKRFSTSATSESRQTLLNIGNERESPNAALHDRHLVNYAYGCDNCDNMDNCSRRTVPGRRLEIYAMHLHLSIDLLLLFLLPSLLLATVGHQNTWAVELIQPSHARHVAASHGCQLLSQMRLMNAHYALLRCGSQSFDNPKKTHRIRRHASVLWAEQQVAKVRVKRSAVPPSFNDPHYPQQWYLKSGATGGHDLSVAAVWSQGLTGRGSVVSILDDGIEHTHPDLKDNYDPLASTDINGADSDPMPRATFNNENRHGTRCAGEVAAKANNHICSVGIAYNAKIGGVRMLDGPITDHAEASSLHFNQHHVDIYSASWGPDDDGRTVDGPGRLAKAAFEEGVTKGRGGLGNIFVWASGNGGQKSDSCGCDGYTNSIYTLSVSSVTQHNLKPWYLEECASTLASTYSSGTIGDAQVVSTDLNGQCTSTHTGTSASAPIAAAILALVLEANRNVTWRDAQHITVLGADSSFLTDADWLSNQAGLKSSRKYGFGMMSADRMVMLAKMWARPVPPLVRCPGQAVIVNRSVPPSGPLTVPVVSDGCGGTVGMLESVQLHVDMTFTNRGQLQVSLVSPGGTRSLLLAPRKLDGNNGDCGFQKWPFMSVQFWRERPAGQWQVVIENTGSPANSGTVKSVTLVLHGTAGEPISLRRIQPPLPDWLAPYSHTMGAGYLCHADCRTCAGPGQANCTGCQSGRLLLQDERTCYLGSTCPTGYSQSTDDGVNRCHACLPGSGLLAAGPLGCLSQCPDGSYPDTLAGRCRPCYSANCSRCDRPRQCSRCKPGHLLLSGIDCPTSCPASGFYADSAGRACLPCPDRCDRCNGPSLKTQCQACRPPLVAAAISGGSVGLCVDLSPTPNPTTSALACDPPISGCLSCLSNTTGAACATCLSGFSLHQGRCVSACPAGLRSCPLLVGGGGSTVCVPCSNCSQAVCASLPSPLCGIGSYPASIDAASTTADCRSCHPSCRSCSSGGGPDKCLTCRRGIACLLAGRCLRCCPAGVPASLAVNADSFFKSMMPNDCVQCRPGYDSCPTAGSDNSTKLPTDDSGSDINADLTANAQRVLYALLCIATVVVIVCLFAYCMCASASSSHGSDMYSSGRSCTARDARKLTTASYSRLDQQEFSPDRELPAFTNGFSTKL</sequence>
<feature type="active site" description="Charge relay system" evidence="10 11">
    <location>
        <position position="526"/>
    </location>
</feature>
<feature type="region of interest" description="Disordered" evidence="12">
    <location>
        <begin position="110"/>
        <end position="147"/>
    </location>
</feature>
<evidence type="ECO:0000256" key="2">
    <source>
        <dbReference type="ARBA" id="ARBA00022670"/>
    </source>
</evidence>
<dbReference type="Pfam" id="PF00082">
    <property type="entry name" value="Peptidase_S8"/>
    <property type="match status" value="1"/>
</dbReference>
<keyword evidence="2 11" id="KW-0645">Protease</keyword>
<dbReference type="Gene3D" id="2.60.120.260">
    <property type="entry name" value="Galactose-binding domain-like"/>
    <property type="match status" value="1"/>
</dbReference>
<evidence type="ECO:0000256" key="10">
    <source>
        <dbReference type="PIRSR" id="PIRSR615500-1"/>
    </source>
</evidence>
<dbReference type="CDD" id="cd00064">
    <property type="entry name" value="FU"/>
    <property type="match status" value="3"/>
</dbReference>
<dbReference type="SUPFAM" id="SSF52743">
    <property type="entry name" value="Subtilisin-like"/>
    <property type="match status" value="1"/>
</dbReference>
<dbReference type="GO" id="GO:0000139">
    <property type="term" value="C:Golgi membrane"/>
    <property type="evidence" value="ECO:0007669"/>
    <property type="project" value="TreeGrafter"/>
</dbReference>
<dbReference type="Gene3D" id="2.10.220.10">
    <property type="entry name" value="Hormone Receptor, Insulin-like Growth Factor Receptor 1, Chain A, domain 2"/>
    <property type="match status" value="2"/>
</dbReference>
<dbReference type="Pfam" id="PF16470">
    <property type="entry name" value="S8_pro-domain"/>
    <property type="match status" value="1"/>
</dbReference>
<evidence type="ECO:0000256" key="11">
    <source>
        <dbReference type="PROSITE-ProRule" id="PRU01240"/>
    </source>
</evidence>
<evidence type="ECO:0000256" key="1">
    <source>
        <dbReference type="ARBA" id="ARBA00005325"/>
    </source>
</evidence>
<dbReference type="SUPFAM" id="SSF49785">
    <property type="entry name" value="Galactose-binding domain-like"/>
    <property type="match status" value="1"/>
</dbReference>
<evidence type="ECO:0000313" key="15">
    <source>
        <dbReference type="Proteomes" id="UP000095280"/>
    </source>
</evidence>
<dbReference type="InterPro" id="IPR009030">
    <property type="entry name" value="Growth_fac_rcpt_cys_sf"/>
</dbReference>
<feature type="active site" description="Charge relay system" evidence="10 11">
    <location>
        <position position="567"/>
    </location>
</feature>
<dbReference type="Pfam" id="PF01483">
    <property type="entry name" value="P_proprotein"/>
    <property type="match status" value="1"/>
</dbReference>
<dbReference type="PANTHER" id="PTHR42884">
    <property type="entry name" value="PROPROTEIN CONVERTASE SUBTILISIN/KEXIN-RELATED"/>
    <property type="match status" value="1"/>
</dbReference>
<dbReference type="PROSITE" id="PS00138">
    <property type="entry name" value="SUBTILASE_SER"/>
    <property type="match status" value="1"/>
</dbReference>
<feature type="domain" description="P/Homo B" evidence="14">
    <location>
        <begin position="818"/>
        <end position="951"/>
    </location>
</feature>
<feature type="active site" description="Charge relay system" evidence="10 11">
    <location>
        <position position="741"/>
    </location>
</feature>
<evidence type="ECO:0000256" key="7">
    <source>
        <dbReference type="ARBA" id="ARBA00022837"/>
    </source>
</evidence>
<dbReference type="InterPro" id="IPR036852">
    <property type="entry name" value="Peptidase_S8/S53_dom_sf"/>
</dbReference>
<dbReference type="InterPro" id="IPR023828">
    <property type="entry name" value="Peptidase_S8_Ser-AS"/>
</dbReference>
<evidence type="ECO:0000256" key="4">
    <source>
        <dbReference type="ARBA" id="ARBA00022729"/>
    </source>
</evidence>
<dbReference type="PROSITE" id="PS00136">
    <property type="entry name" value="SUBTILASE_ASP"/>
    <property type="match status" value="1"/>
</dbReference>
<dbReference type="Proteomes" id="UP000095280">
    <property type="component" value="Unplaced"/>
</dbReference>
<evidence type="ECO:0000256" key="8">
    <source>
        <dbReference type="ARBA" id="ARBA00023145"/>
    </source>
</evidence>
<organism evidence="15 16">
    <name type="scientific">Macrostomum lignano</name>
    <dbReference type="NCBI Taxonomy" id="282301"/>
    <lineage>
        <taxon>Eukaryota</taxon>
        <taxon>Metazoa</taxon>
        <taxon>Spiralia</taxon>
        <taxon>Lophotrochozoa</taxon>
        <taxon>Platyhelminthes</taxon>
        <taxon>Rhabditophora</taxon>
        <taxon>Macrostomorpha</taxon>
        <taxon>Macrostomida</taxon>
        <taxon>Macrostomidae</taxon>
        <taxon>Macrostomum</taxon>
    </lineage>
</organism>
<dbReference type="GO" id="GO:0004252">
    <property type="term" value="F:serine-type endopeptidase activity"/>
    <property type="evidence" value="ECO:0007669"/>
    <property type="project" value="UniProtKB-UniRule"/>
</dbReference>
<keyword evidence="7" id="KW-0106">Calcium</keyword>
<dbReference type="Gene3D" id="3.40.50.200">
    <property type="entry name" value="Peptidase S8/S53 domain"/>
    <property type="match status" value="1"/>
</dbReference>
<evidence type="ECO:0000256" key="13">
    <source>
        <dbReference type="SAM" id="Phobius"/>
    </source>
</evidence>
<dbReference type="InterPro" id="IPR000209">
    <property type="entry name" value="Peptidase_S8/S53_dom"/>
</dbReference>
<feature type="compositionally biased region" description="Polar residues" evidence="12">
    <location>
        <begin position="61"/>
        <end position="82"/>
    </location>
</feature>
<dbReference type="PROSITE" id="PS51829">
    <property type="entry name" value="P_HOMO_B"/>
    <property type="match status" value="1"/>
</dbReference>
<feature type="compositionally biased region" description="Polar residues" evidence="12">
    <location>
        <begin position="243"/>
        <end position="255"/>
    </location>
</feature>
<dbReference type="InterPro" id="IPR022398">
    <property type="entry name" value="Peptidase_S8_His-AS"/>
</dbReference>
<feature type="compositionally biased region" description="Polar residues" evidence="12">
    <location>
        <begin position="278"/>
        <end position="293"/>
    </location>
</feature>
<proteinExistence type="inferred from homology"/>
<keyword evidence="6 11" id="KW-0720">Serine protease</keyword>
<keyword evidence="8" id="KW-0865">Zymogen</keyword>
<feature type="region of interest" description="Disordered" evidence="12">
    <location>
        <begin position="61"/>
        <end position="87"/>
    </location>
</feature>
<dbReference type="InterPro" id="IPR034182">
    <property type="entry name" value="Kexin/furin"/>
</dbReference>
<dbReference type="PANTHER" id="PTHR42884:SF14">
    <property type="entry name" value="NEUROENDOCRINE CONVERTASE 1"/>
    <property type="match status" value="1"/>
</dbReference>
<dbReference type="PROSITE" id="PS51892">
    <property type="entry name" value="SUBTILASE"/>
    <property type="match status" value="1"/>
</dbReference>
<dbReference type="SUPFAM" id="SSF57184">
    <property type="entry name" value="Growth factor receptor domain"/>
    <property type="match status" value="3"/>
</dbReference>
<keyword evidence="5 11" id="KW-0378">Hydrolase</keyword>
<dbReference type="GO" id="GO:0005802">
    <property type="term" value="C:trans-Golgi network"/>
    <property type="evidence" value="ECO:0007669"/>
    <property type="project" value="TreeGrafter"/>
</dbReference>
<feature type="compositionally biased region" description="Basic residues" evidence="12">
    <location>
        <begin position="268"/>
        <end position="277"/>
    </location>
</feature>
<name>A0A1I8JMX3_9PLAT</name>
<dbReference type="GO" id="GO:0016485">
    <property type="term" value="P:protein processing"/>
    <property type="evidence" value="ECO:0007669"/>
    <property type="project" value="TreeGrafter"/>
</dbReference>
<dbReference type="InterPro" id="IPR032815">
    <property type="entry name" value="S8_pro-domain"/>
</dbReference>
<feature type="region of interest" description="Disordered" evidence="12">
    <location>
        <begin position="243"/>
        <end position="326"/>
    </location>
</feature>
<evidence type="ECO:0000256" key="6">
    <source>
        <dbReference type="ARBA" id="ARBA00022825"/>
    </source>
</evidence>
<evidence type="ECO:0000313" key="16">
    <source>
        <dbReference type="WBParaSite" id="maker-uti_cns_0049121-snap-gene-0.3-mRNA-1"/>
    </source>
</evidence>
<keyword evidence="3" id="KW-0165">Cleavage on pair of basic residues</keyword>